<evidence type="ECO:0000313" key="1">
    <source>
        <dbReference type="EMBL" id="KAH7954003.1"/>
    </source>
</evidence>
<reference evidence="1" key="1">
    <citation type="submission" date="2020-05" db="EMBL/GenBank/DDBJ databases">
        <title>Large-scale comparative analyses of tick genomes elucidate their genetic diversity and vector capacities.</title>
        <authorList>
            <person name="Jia N."/>
            <person name="Wang J."/>
            <person name="Shi W."/>
            <person name="Du L."/>
            <person name="Sun Y."/>
            <person name="Zhan W."/>
            <person name="Jiang J."/>
            <person name="Wang Q."/>
            <person name="Zhang B."/>
            <person name="Ji P."/>
            <person name="Sakyi L.B."/>
            <person name="Cui X."/>
            <person name="Yuan T."/>
            <person name="Jiang B."/>
            <person name="Yang W."/>
            <person name="Lam T.T.-Y."/>
            <person name="Chang Q."/>
            <person name="Ding S."/>
            <person name="Wang X."/>
            <person name="Zhu J."/>
            <person name="Ruan X."/>
            <person name="Zhao L."/>
            <person name="Wei J."/>
            <person name="Que T."/>
            <person name="Du C."/>
            <person name="Cheng J."/>
            <person name="Dai P."/>
            <person name="Han X."/>
            <person name="Huang E."/>
            <person name="Gao Y."/>
            <person name="Liu J."/>
            <person name="Shao H."/>
            <person name="Ye R."/>
            <person name="Li L."/>
            <person name="Wei W."/>
            <person name="Wang X."/>
            <person name="Wang C."/>
            <person name="Yang T."/>
            <person name="Huo Q."/>
            <person name="Li W."/>
            <person name="Guo W."/>
            <person name="Chen H."/>
            <person name="Zhou L."/>
            <person name="Ni X."/>
            <person name="Tian J."/>
            <person name="Zhou Y."/>
            <person name="Sheng Y."/>
            <person name="Liu T."/>
            <person name="Pan Y."/>
            <person name="Xia L."/>
            <person name="Li J."/>
            <person name="Zhao F."/>
            <person name="Cao W."/>
        </authorList>
    </citation>
    <scope>NUCLEOTIDE SEQUENCE</scope>
    <source>
        <strain evidence="1">Dsil-2018</strain>
    </source>
</reference>
<proteinExistence type="predicted"/>
<keyword evidence="2" id="KW-1185">Reference proteome</keyword>
<gene>
    <name evidence="1" type="ORF">HPB49_014855</name>
</gene>
<dbReference type="Proteomes" id="UP000821865">
    <property type="component" value="Chromosome 4"/>
</dbReference>
<sequence>MLSARPLPVGGKEGPTVASAQEGATATEGAQRTGREASGASQQQRGADEHSATPGMVVPVATEVDSATPRDSPQATAVVAGAALESAYLDPSSPSSTQALWVQPSGARMANRAKVKLVAAAVLTVLALLVGAAVLVTMVAGAMRKTTPPCLDSELDLLIETTLGTIRGIRVETADGSGARVFLGIPYATNISGERHFDLASIVHRLLPTQFPAVRKGPACLQPLELPLGQHQPSNVSEECLTVNIYTPSGCSIRNGGGGALPVLFFVTGWHLYTLNWNGMFDWHQLASRGRLIVVVPNYRVGVFGFLSRDRNGTSNMGVRDVLLAWQWTRTHIGAFGGDPSSVVPLGHASGSIIMSALLTRPHLLKCRRAILLSQTLFILADGSKEMGLLRARTVGHQANCCAVHDCPSMPVPDIVHCLSHLNGSHLLKALGENFSLPTLDVTMEPFGLEPLRLPQDKNVFSDIQLLMGTNLHENDNLFRAWVASRQLTGSAFGVVVERFLRYMRTDSEFLDWIMAYVGSDLSEEEKFVKGLEISTKASRLMQIF</sequence>
<name>A0ACB8CXQ2_DERSI</name>
<accession>A0ACB8CXQ2</accession>
<evidence type="ECO:0000313" key="2">
    <source>
        <dbReference type="Proteomes" id="UP000821865"/>
    </source>
</evidence>
<comment type="caution">
    <text evidence="1">The sequence shown here is derived from an EMBL/GenBank/DDBJ whole genome shotgun (WGS) entry which is preliminary data.</text>
</comment>
<dbReference type="EMBL" id="CM023473">
    <property type="protein sequence ID" value="KAH7954003.1"/>
    <property type="molecule type" value="Genomic_DNA"/>
</dbReference>
<organism evidence="1 2">
    <name type="scientific">Dermacentor silvarum</name>
    <name type="common">Tick</name>
    <dbReference type="NCBI Taxonomy" id="543639"/>
    <lineage>
        <taxon>Eukaryota</taxon>
        <taxon>Metazoa</taxon>
        <taxon>Ecdysozoa</taxon>
        <taxon>Arthropoda</taxon>
        <taxon>Chelicerata</taxon>
        <taxon>Arachnida</taxon>
        <taxon>Acari</taxon>
        <taxon>Parasitiformes</taxon>
        <taxon>Ixodida</taxon>
        <taxon>Ixodoidea</taxon>
        <taxon>Ixodidae</taxon>
        <taxon>Rhipicephalinae</taxon>
        <taxon>Dermacentor</taxon>
    </lineage>
</organism>
<protein>
    <submittedName>
        <fullName evidence="1">Uncharacterized protein</fullName>
    </submittedName>
</protein>